<feature type="compositionally biased region" description="Polar residues" evidence="1">
    <location>
        <begin position="55"/>
        <end position="66"/>
    </location>
</feature>
<feature type="non-terminal residue" evidence="2">
    <location>
        <position position="112"/>
    </location>
</feature>
<comment type="caution">
    <text evidence="2">The sequence shown here is derived from an EMBL/GenBank/DDBJ whole genome shotgun (WGS) entry which is preliminary data.</text>
</comment>
<dbReference type="STRING" id="1754191.A0A1Y1V6M7"/>
<proteinExistence type="predicted"/>
<reference evidence="2 3" key="2">
    <citation type="submission" date="2016-08" db="EMBL/GenBank/DDBJ databases">
        <title>Pervasive Adenine N6-methylation of Active Genes in Fungi.</title>
        <authorList>
            <consortium name="DOE Joint Genome Institute"/>
            <person name="Mondo S.J."/>
            <person name="Dannebaum R.O."/>
            <person name="Kuo R.C."/>
            <person name="Labutti K."/>
            <person name="Haridas S."/>
            <person name="Kuo A."/>
            <person name="Salamov A."/>
            <person name="Ahrendt S.R."/>
            <person name="Lipzen A."/>
            <person name="Sullivan W."/>
            <person name="Andreopoulos W.B."/>
            <person name="Clum A."/>
            <person name="Lindquist E."/>
            <person name="Daum C."/>
            <person name="Ramamoorthy G.K."/>
            <person name="Gryganskyi A."/>
            <person name="Culley D."/>
            <person name="Magnuson J.K."/>
            <person name="James T.Y."/>
            <person name="O'Malley M.A."/>
            <person name="Stajich J.E."/>
            <person name="Spatafora J.W."/>
            <person name="Visel A."/>
            <person name="Grigoriev I.V."/>
        </authorList>
    </citation>
    <scope>NUCLEOTIDE SEQUENCE [LARGE SCALE GENOMIC DNA]</scope>
    <source>
        <strain evidence="3">finn</strain>
    </source>
</reference>
<sequence length="112" mass="12823">LNSKIEEKLLSMNSSDTIPKSFENISKTLEEVIRKKNLCEKQLKDNGIEPIIYSEKQTSNDESTNVTENETKENPSSEPETSPPKNELKNEKELTDTTDTMSSIDIQRKKFE</sequence>
<name>A0A1Y1V6M7_9FUNG</name>
<reference evidence="2 3" key="1">
    <citation type="submission" date="2016-08" db="EMBL/GenBank/DDBJ databases">
        <title>Genomes of anaerobic fungi encode conserved fungal cellulosomes for biomass hydrolysis.</title>
        <authorList>
            <consortium name="DOE Joint Genome Institute"/>
            <person name="Haitjema C.H."/>
            <person name="Gilmore S.P."/>
            <person name="Henske J.K."/>
            <person name="Solomon K.V."/>
            <person name="De Groot R."/>
            <person name="Kuo A."/>
            <person name="Mondo S.J."/>
            <person name="Salamov A.A."/>
            <person name="Labutti K."/>
            <person name="Zhao Z."/>
            <person name="Chiniquy J."/>
            <person name="Barry K."/>
            <person name="Brewer H.M."/>
            <person name="Purvine S.O."/>
            <person name="Wright A.T."/>
            <person name="Boxma B."/>
            <person name="Van Alen T."/>
            <person name="Hackstein J.H."/>
            <person name="Baker S.E."/>
            <person name="Grigoriev I.V."/>
            <person name="O'Malley M.A."/>
        </authorList>
    </citation>
    <scope>NUCLEOTIDE SEQUENCE [LARGE SCALE GENOMIC DNA]</scope>
    <source>
        <strain evidence="3">finn</strain>
    </source>
</reference>
<dbReference type="OrthoDB" id="10611720at2759"/>
<dbReference type="Proteomes" id="UP000193719">
    <property type="component" value="Unassembled WGS sequence"/>
</dbReference>
<dbReference type="AlphaFoldDB" id="A0A1Y1V6M7"/>
<accession>A0A1Y1V6M7</accession>
<dbReference type="EMBL" id="MCFH01000027">
    <property type="protein sequence ID" value="ORX48412.1"/>
    <property type="molecule type" value="Genomic_DNA"/>
</dbReference>
<feature type="compositionally biased region" description="Low complexity" evidence="1">
    <location>
        <begin position="76"/>
        <end position="85"/>
    </location>
</feature>
<feature type="compositionally biased region" description="Basic and acidic residues" evidence="1">
    <location>
        <begin position="86"/>
        <end position="95"/>
    </location>
</feature>
<feature type="non-terminal residue" evidence="2">
    <location>
        <position position="1"/>
    </location>
</feature>
<evidence type="ECO:0000313" key="2">
    <source>
        <dbReference type="EMBL" id="ORX48412.1"/>
    </source>
</evidence>
<keyword evidence="3" id="KW-1185">Reference proteome</keyword>
<evidence type="ECO:0000313" key="3">
    <source>
        <dbReference type="Proteomes" id="UP000193719"/>
    </source>
</evidence>
<organism evidence="2 3">
    <name type="scientific">Piromyces finnis</name>
    <dbReference type="NCBI Taxonomy" id="1754191"/>
    <lineage>
        <taxon>Eukaryota</taxon>
        <taxon>Fungi</taxon>
        <taxon>Fungi incertae sedis</taxon>
        <taxon>Chytridiomycota</taxon>
        <taxon>Chytridiomycota incertae sedis</taxon>
        <taxon>Neocallimastigomycetes</taxon>
        <taxon>Neocallimastigales</taxon>
        <taxon>Neocallimastigaceae</taxon>
        <taxon>Piromyces</taxon>
    </lineage>
</organism>
<evidence type="ECO:0000256" key="1">
    <source>
        <dbReference type="SAM" id="MobiDB-lite"/>
    </source>
</evidence>
<gene>
    <name evidence="2" type="ORF">BCR36DRAFT_239345</name>
</gene>
<feature type="region of interest" description="Disordered" evidence="1">
    <location>
        <begin position="44"/>
        <end position="112"/>
    </location>
</feature>
<protein>
    <submittedName>
        <fullName evidence="2">Uncharacterized protein</fullName>
    </submittedName>
</protein>